<dbReference type="AlphaFoldDB" id="A0A4Q9R8Z5"/>
<feature type="region of interest" description="Disordered" evidence="2">
    <location>
        <begin position="1"/>
        <end position="20"/>
    </location>
</feature>
<dbReference type="EMBL" id="QJUL01000002">
    <property type="protein sequence ID" value="TBU96983.1"/>
    <property type="molecule type" value="Genomic_DNA"/>
</dbReference>
<comment type="similarity">
    <text evidence="1">Belongs to the UPF0047 family.</text>
</comment>
<dbReference type="InterPro" id="IPR001602">
    <property type="entry name" value="UPF0047_YjbQ-like"/>
</dbReference>
<dbReference type="SUPFAM" id="SSF111038">
    <property type="entry name" value="YjbQ-like"/>
    <property type="match status" value="1"/>
</dbReference>
<gene>
    <name evidence="3" type="ORF">DNK44_02010</name>
</gene>
<evidence type="ECO:0000313" key="4">
    <source>
        <dbReference type="Proteomes" id="UP000293172"/>
    </source>
</evidence>
<dbReference type="InterPro" id="IPR035917">
    <property type="entry name" value="YjbQ-like_sf"/>
</dbReference>
<name>A0A4Q9R8Z5_9GAMM</name>
<protein>
    <submittedName>
        <fullName evidence="3">Uncharacterized protein</fullName>
    </submittedName>
</protein>
<sequence length="76" mass="8333">MAAAHVGIPNRASLTANENADPAVRRDFERFFNRLVPQDVDGFEHCDEGPDDLPAHFKASLLGVQLQLPIHDGQLA</sequence>
<dbReference type="PANTHER" id="PTHR30615:SF8">
    <property type="entry name" value="UPF0047 PROTEIN C4A8.02C"/>
    <property type="match status" value="1"/>
</dbReference>
<reference evidence="3 4" key="1">
    <citation type="submission" date="2018-06" db="EMBL/GenBank/DDBJ databases">
        <title>Three novel Pseudomonas species isolated from symptomatic oak.</title>
        <authorList>
            <person name="Bueno-Gonzalez V."/>
            <person name="Brady C."/>
        </authorList>
    </citation>
    <scope>NUCLEOTIDE SEQUENCE [LARGE SCALE GENOMIC DNA]</scope>
    <source>
        <strain evidence="3 4">P6B</strain>
    </source>
</reference>
<dbReference type="OrthoDB" id="9801725at2"/>
<evidence type="ECO:0000256" key="1">
    <source>
        <dbReference type="ARBA" id="ARBA00005534"/>
    </source>
</evidence>
<accession>A0A4Q9R8Z5</accession>
<dbReference type="PANTHER" id="PTHR30615">
    <property type="entry name" value="UNCHARACTERIZED PROTEIN YJBQ-RELATED"/>
    <property type="match status" value="1"/>
</dbReference>
<evidence type="ECO:0000313" key="3">
    <source>
        <dbReference type="EMBL" id="TBU96983.1"/>
    </source>
</evidence>
<dbReference type="Gene3D" id="2.60.120.460">
    <property type="entry name" value="YjbQ-like"/>
    <property type="match status" value="1"/>
</dbReference>
<proteinExistence type="inferred from homology"/>
<organism evidence="3 4">
    <name type="scientific">Phytopseudomonas dryadis</name>
    <dbReference type="NCBI Taxonomy" id="2487520"/>
    <lineage>
        <taxon>Bacteria</taxon>
        <taxon>Pseudomonadati</taxon>
        <taxon>Pseudomonadota</taxon>
        <taxon>Gammaproteobacteria</taxon>
        <taxon>Pseudomonadales</taxon>
        <taxon>Pseudomonadaceae</taxon>
        <taxon>Phytopseudomonas</taxon>
    </lineage>
</organism>
<dbReference type="Proteomes" id="UP000293172">
    <property type="component" value="Unassembled WGS sequence"/>
</dbReference>
<comment type="caution">
    <text evidence="3">The sequence shown here is derived from an EMBL/GenBank/DDBJ whole genome shotgun (WGS) entry which is preliminary data.</text>
</comment>
<evidence type="ECO:0000256" key="2">
    <source>
        <dbReference type="SAM" id="MobiDB-lite"/>
    </source>
</evidence>
<dbReference type="Pfam" id="PF01894">
    <property type="entry name" value="YjbQ"/>
    <property type="match status" value="1"/>
</dbReference>